<proteinExistence type="predicted"/>
<gene>
    <name evidence="2" type="ORF">GGR95_002385</name>
</gene>
<accession>A0A7W6E8W3</accession>
<dbReference type="RefSeq" id="WP_343042235.1">
    <property type="nucleotide sequence ID" value="NZ_JACIEI010000007.1"/>
</dbReference>
<name>A0A7W6E8W3_9RHOB</name>
<dbReference type="AlphaFoldDB" id="A0A7W6E8W3"/>
<dbReference type="EMBL" id="JACIEI010000007">
    <property type="protein sequence ID" value="MBB3994737.1"/>
    <property type="molecule type" value="Genomic_DNA"/>
</dbReference>
<sequence>MIRGLAFVLAFCASSAVAEQTSNGQGAILRALDKTSGTTVDLSVPNGQIATIGRLSIVLNECRYPVGNPSGDAYAELEVSEIGNAGTVFSGWMIASAPAINAMEHQRYDIWVMRCITS</sequence>
<evidence type="ECO:0000313" key="3">
    <source>
        <dbReference type="Proteomes" id="UP000530268"/>
    </source>
</evidence>
<feature type="chain" id="PRO_5030775105" description="DUF2155 domain-containing protein" evidence="1">
    <location>
        <begin position="19"/>
        <end position="118"/>
    </location>
</feature>
<evidence type="ECO:0008006" key="4">
    <source>
        <dbReference type="Google" id="ProtNLM"/>
    </source>
</evidence>
<feature type="signal peptide" evidence="1">
    <location>
        <begin position="1"/>
        <end position="18"/>
    </location>
</feature>
<evidence type="ECO:0000313" key="2">
    <source>
        <dbReference type="EMBL" id="MBB3994737.1"/>
    </source>
</evidence>
<keyword evidence="1" id="KW-0732">Signal</keyword>
<dbReference type="Pfam" id="PF09923">
    <property type="entry name" value="DUF2155"/>
    <property type="match status" value="1"/>
</dbReference>
<keyword evidence="3" id="KW-1185">Reference proteome</keyword>
<dbReference type="Proteomes" id="UP000530268">
    <property type="component" value="Unassembled WGS sequence"/>
</dbReference>
<comment type="caution">
    <text evidence="2">The sequence shown here is derived from an EMBL/GenBank/DDBJ whole genome shotgun (WGS) entry which is preliminary data.</text>
</comment>
<dbReference type="InterPro" id="IPR019225">
    <property type="entry name" value="DUF2155"/>
</dbReference>
<protein>
    <recommendedName>
        <fullName evidence="4">DUF2155 domain-containing protein</fullName>
    </recommendedName>
</protein>
<organism evidence="2 3">
    <name type="scientific">Sulfitobacter undariae</name>
    <dbReference type="NCBI Taxonomy" id="1563671"/>
    <lineage>
        <taxon>Bacteria</taxon>
        <taxon>Pseudomonadati</taxon>
        <taxon>Pseudomonadota</taxon>
        <taxon>Alphaproteobacteria</taxon>
        <taxon>Rhodobacterales</taxon>
        <taxon>Roseobacteraceae</taxon>
        <taxon>Sulfitobacter</taxon>
    </lineage>
</organism>
<evidence type="ECO:0000256" key="1">
    <source>
        <dbReference type="SAM" id="SignalP"/>
    </source>
</evidence>
<reference evidence="2 3" key="1">
    <citation type="submission" date="2020-08" db="EMBL/GenBank/DDBJ databases">
        <title>Genomic Encyclopedia of Type Strains, Phase IV (KMG-IV): sequencing the most valuable type-strain genomes for metagenomic binning, comparative biology and taxonomic classification.</title>
        <authorList>
            <person name="Goeker M."/>
        </authorList>
    </citation>
    <scope>NUCLEOTIDE SEQUENCE [LARGE SCALE GENOMIC DNA]</scope>
    <source>
        <strain evidence="2 3">DSM 102234</strain>
    </source>
</reference>